<dbReference type="Proteomes" id="UP001189429">
    <property type="component" value="Unassembled WGS sequence"/>
</dbReference>
<keyword evidence="3" id="KW-1185">Reference proteome</keyword>
<sequence>MVAACMLGLGHRTPRLRSGLASDAAFVRGGGPPAASVPFAEAGIPCRAVSGHIGALWCGLAGGLLPPPACALGIPPRPPGKRVVPKATLAMGTLLRAAGGRRSKPLSQFWLRRPAKAEGLRVTPACDRLCLGGARAGSLSGGGAPRRPPPRLRGPQLFSTRSSHCSGAVGSALWRRRPARDRRACASRRTRRGRSGLSRPRPLFSSRRPSASRPPLFCHVMAFWPAGSRCVPHLPCGKYRVKMYVPRPPASRNRSQSGPVGPSPPLSGRGTVRACPDSRGHALNRKHGVGGLGCGAHVLRAWSSWLCRVRCSGSEGGGGERGAALGHGRCVLRDVLSWCPLLSPAATRL</sequence>
<feature type="region of interest" description="Disordered" evidence="1">
    <location>
        <begin position="247"/>
        <end position="277"/>
    </location>
</feature>
<feature type="region of interest" description="Disordered" evidence="1">
    <location>
        <begin position="137"/>
        <end position="164"/>
    </location>
</feature>
<evidence type="ECO:0000256" key="1">
    <source>
        <dbReference type="SAM" id="MobiDB-lite"/>
    </source>
</evidence>
<evidence type="ECO:0000313" key="3">
    <source>
        <dbReference type="Proteomes" id="UP001189429"/>
    </source>
</evidence>
<name>A0ABN9S698_9DINO</name>
<feature type="region of interest" description="Disordered" evidence="1">
    <location>
        <begin position="179"/>
        <end position="210"/>
    </location>
</feature>
<reference evidence="2" key="1">
    <citation type="submission" date="2023-10" db="EMBL/GenBank/DDBJ databases">
        <authorList>
            <person name="Chen Y."/>
            <person name="Shah S."/>
            <person name="Dougan E. K."/>
            <person name="Thang M."/>
            <person name="Chan C."/>
        </authorList>
    </citation>
    <scope>NUCLEOTIDE SEQUENCE [LARGE SCALE GENOMIC DNA]</scope>
</reference>
<gene>
    <name evidence="2" type="ORF">PCOR1329_LOCUS26328</name>
</gene>
<dbReference type="EMBL" id="CAUYUJ010009336">
    <property type="protein sequence ID" value="CAK0826502.1"/>
    <property type="molecule type" value="Genomic_DNA"/>
</dbReference>
<comment type="caution">
    <text evidence="2">The sequence shown here is derived from an EMBL/GenBank/DDBJ whole genome shotgun (WGS) entry which is preliminary data.</text>
</comment>
<evidence type="ECO:0000313" key="2">
    <source>
        <dbReference type="EMBL" id="CAK0826502.1"/>
    </source>
</evidence>
<organism evidence="2 3">
    <name type="scientific">Prorocentrum cordatum</name>
    <dbReference type="NCBI Taxonomy" id="2364126"/>
    <lineage>
        <taxon>Eukaryota</taxon>
        <taxon>Sar</taxon>
        <taxon>Alveolata</taxon>
        <taxon>Dinophyceae</taxon>
        <taxon>Prorocentrales</taxon>
        <taxon>Prorocentraceae</taxon>
        <taxon>Prorocentrum</taxon>
    </lineage>
</organism>
<accession>A0ABN9S698</accession>
<feature type="compositionally biased region" description="Low complexity" evidence="1">
    <location>
        <begin position="255"/>
        <end position="270"/>
    </location>
</feature>
<feature type="compositionally biased region" description="Low complexity" evidence="1">
    <location>
        <begin position="195"/>
        <end position="210"/>
    </location>
</feature>
<feature type="compositionally biased region" description="Basic residues" evidence="1">
    <location>
        <begin position="179"/>
        <end position="194"/>
    </location>
</feature>
<proteinExistence type="predicted"/>
<protein>
    <submittedName>
        <fullName evidence="2">Uncharacterized protein</fullName>
    </submittedName>
</protein>